<keyword evidence="1 6" id="KW-0597">Phosphoprotein</keyword>
<protein>
    <submittedName>
        <fullName evidence="9">Response regulator transcription factor</fullName>
    </submittedName>
</protein>
<dbReference type="InterPro" id="IPR016032">
    <property type="entry name" value="Sig_transdc_resp-reg_C-effctor"/>
</dbReference>
<evidence type="ECO:0000256" key="2">
    <source>
        <dbReference type="ARBA" id="ARBA00023012"/>
    </source>
</evidence>
<dbReference type="PROSITE" id="PS50110">
    <property type="entry name" value="RESPONSE_REGULATORY"/>
    <property type="match status" value="1"/>
</dbReference>
<reference evidence="9" key="1">
    <citation type="submission" date="2019-02" db="EMBL/GenBank/DDBJ databases">
        <authorList>
            <person name="Li S.-H."/>
        </authorList>
    </citation>
    <scope>NUCLEOTIDE SEQUENCE</scope>
    <source>
        <strain evidence="9">IMCC14734</strain>
    </source>
</reference>
<dbReference type="Gene3D" id="1.10.10.10">
    <property type="entry name" value="Winged helix-like DNA-binding domain superfamily/Winged helix DNA-binding domain"/>
    <property type="match status" value="1"/>
</dbReference>
<dbReference type="EMBL" id="SHNN01000003">
    <property type="protein sequence ID" value="MCX2982268.1"/>
    <property type="molecule type" value="Genomic_DNA"/>
</dbReference>
<gene>
    <name evidence="9" type="ORF">EYC98_15505</name>
</gene>
<dbReference type="SUPFAM" id="SSF52172">
    <property type="entry name" value="CheY-like"/>
    <property type="match status" value="1"/>
</dbReference>
<dbReference type="PRINTS" id="PR00038">
    <property type="entry name" value="HTHLUXR"/>
</dbReference>
<evidence type="ECO:0000259" key="7">
    <source>
        <dbReference type="PROSITE" id="PS50043"/>
    </source>
</evidence>
<evidence type="ECO:0000256" key="4">
    <source>
        <dbReference type="ARBA" id="ARBA00023125"/>
    </source>
</evidence>
<evidence type="ECO:0000256" key="1">
    <source>
        <dbReference type="ARBA" id="ARBA00022553"/>
    </source>
</evidence>
<dbReference type="InterPro" id="IPR036388">
    <property type="entry name" value="WH-like_DNA-bd_sf"/>
</dbReference>
<dbReference type="CDD" id="cd06170">
    <property type="entry name" value="LuxR_C_like"/>
    <property type="match status" value="1"/>
</dbReference>
<evidence type="ECO:0000256" key="6">
    <source>
        <dbReference type="PROSITE-ProRule" id="PRU00169"/>
    </source>
</evidence>
<dbReference type="InterPro" id="IPR039420">
    <property type="entry name" value="WalR-like"/>
</dbReference>
<keyword evidence="5" id="KW-0804">Transcription</keyword>
<dbReference type="Gene3D" id="3.40.50.2300">
    <property type="match status" value="1"/>
</dbReference>
<proteinExistence type="predicted"/>
<dbReference type="Proteomes" id="UP001143362">
    <property type="component" value="Unassembled WGS sequence"/>
</dbReference>
<keyword evidence="3" id="KW-0805">Transcription regulation</keyword>
<dbReference type="PANTHER" id="PTHR48111">
    <property type="entry name" value="REGULATOR OF RPOS"/>
    <property type="match status" value="1"/>
</dbReference>
<dbReference type="SUPFAM" id="SSF46894">
    <property type="entry name" value="C-terminal effector domain of the bipartite response regulators"/>
    <property type="match status" value="1"/>
</dbReference>
<evidence type="ECO:0000259" key="8">
    <source>
        <dbReference type="PROSITE" id="PS50110"/>
    </source>
</evidence>
<name>A0ABT3TIW9_9GAMM</name>
<feature type="domain" description="HTH luxR-type" evidence="7">
    <location>
        <begin position="235"/>
        <end position="300"/>
    </location>
</feature>
<comment type="caution">
    <text evidence="9">The sequence shown here is derived from an EMBL/GenBank/DDBJ whole genome shotgun (WGS) entry which is preliminary data.</text>
</comment>
<dbReference type="SMART" id="SM00421">
    <property type="entry name" value="HTH_LUXR"/>
    <property type="match status" value="1"/>
</dbReference>
<dbReference type="Pfam" id="PF00196">
    <property type="entry name" value="GerE"/>
    <property type="match status" value="1"/>
</dbReference>
<dbReference type="SMART" id="SM00448">
    <property type="entry name" value="REC"/>
    <property type="match status" value="1"/>
</dbReference>
<dbReference type="InterPro" id="IPR000792">
    <property type="entry name" value="Tscrpt_reg_LuxR_C"/>
</dbReference>
<organism evidence="9 10">
    <name type="scientific">Candidatus Litorirhabdus singularis</name>
    <dbReference type="NCBI Taxonomy" id="2518993"/>
    <lineage>
        <taxon>Bacteria</taxon>
        <taxon>Pseudomonadati</taxon>
        <taxon>Pseudomonadota</taxon>
        <taxon>Gammaproteobacteria</taxon>
        <taxon>Cellvibrionales</taxon>
        <taxon>Halieaceae</taxon>
        <taxon>Candidatus Litorirhabdus</taxon>
    </lineage>
</organism>
<evidence type="ECO:0000256" key="5">
    <source>
        <dbReference type="ARBA" id="ARBA00023163"/>
    </source>
</evidence>
<evidence type="ECO:0000256" key="3">
    <source>
        <dbReference type="ARBA" id="ARBA00023015"/>
    </source>
</evidence>
<keyword evidence="10" id="KW-1185">Reference proteome</keyword>
<dbReference type="InterPro" id="IPR011006">
    <property type="entry name" value="CheY-like_superfamily"/>
</dbReference>
<dbReference type="PROSITE" id="PS50043">
    <property type="entry name" value="HTH_LUXR_2"/>
    <property type="match status" value="1"/>
</dbReference>
<keyword evidence="4" id="KW-0238">DNA-binding</keyword>
<dbReference type="InterPro" id="IPR001789">
    <property type="entry name" value="Sig_transdc_resp-reg_receiver"/>
</dbReference>
<evidence type="ECO:0000313" key="10">
    <source>
        <dbReference type="Proteomes" id="UP001143362"/>
    </source>
</evidence>
<dbReference type="RefSeq" id="WP_279246293.1">
    <property type="nucleotide sequence ID" value="NZ_SHNN01000003.1"/>
</dbReference>
<sequence length="303" mass="33674">MNIATKDSGIVLIADDSPETLGMLNEALEQSGYMVLVALEGRQALTIAEKITPDIILLDAIMPKLDGFETCRKLQTIPQLAEVPVIFMTGLNDTESIVRALDCGAVDYLQKPINPDELIARMRVHRHNASKATSARSALDSTGQHLFTINVEGRIVWATPQTIALFNIARVSDTWKDQELPSQLLQWLNHQPRPNQSIELSGLEHPLQVRYLERSDHGEVLLKLLDGAVPSGPERLRKALPLTGRESEVLYWIGNGKTNREIALILDNSPRTINKHLEQVFRKLEVSNRTSAAAIALKIMATE</sequence>
<feature type="modified residue" description="4-aspartylphosphate" evidence="6">
    <location>
        <position position="59"/>
    </location>
</feature>
<dbReference type="Pfam" id="PF00072">
    <property type="entry name" value="Response_reg"/>
    <property type="match status" value="1"/>
</dbReference>
<dbReference type="PANTHER" id="PTHR48111:SF1">
    <property type="entry name" value="TWO-COMPONENT RESPONSE REGULATOR ORR33"/>
    <property type="match status" value="1"/>
</dbReference>
<accession>A0ABT3TIW9</accession>
<feature type="domain" description="Response regulatory" evidence="8">
    <location>
        <begin position="10"/>
        <end position="126"/>
    </location>
</feature>
<keyword evidence="2" id="KW-0902">Two-component regulatory system</keyword>
<evidence type="ECO:0000313" key="9">
    <source>
        <dbReference type="EMBL" id="MCX2982268.1"/>
    </source>
</evidence>